<sequence>MPFPMSLMNKSSQPANCDYLNENWVWDGNSKPPEVELSSNYEAAYFYIDPVNESTGTVAVRGTKGFAEGEHYWEIIFLEPPVGTSVMVGVGTRKALLKSKRYQYINLIGQDEESWGLSYKGQIWHNGISKQYCEPFFDSATVIGVLLNLYRGSLTFYKNGVSLGEAFTGLCARNEPLYPLISSTATETELELGVRTCRYLTLQEKCFSQIRNSLQSVDYVDNLPLPNIMKNQLREL</sequence>
<dbReference type="PROSITE" id="PS50225">
    <property type="entry name" value="SOCS"/>
    <property type="match status" value="1"/>
</dbReference>
<name>A0AAV2H253_LYMST</name>
<dbReference type="AlphaFoldDB" id="A0AAV2H253"/>
<keyword evidence="8" id="KW-1185">Reference proteome</keyword>
<evidence type="ECO:0000313" key="8">
    <source>
        <dbReference type="Proteomes" id="UP001497497"/>
    </source>
</evidence>
<dbReference type="Proteomes" id="UP001497497">
    <property type="component" value="Unassembled WGS sequence"/>
</dbReference>
<evidence type="ECO:0000313" key="7">
    <source>
        <dbReference type="EMBL" id="CAL1527466.1"/>
    </source>
</evidence>
<dbReference type="SUPFAM" id="SSF49899">
    <property type="entry name" value="Concanavalin A-like lectins/glucanases"/>
    <property type="match status" value="1"/>
</dbReference>
<evidence type="ECO:0000256" key="1">
    <source>
        <dbReference type="ARBA" id="ARBA00004123"/>
    </source>
</evidence>
<accession>A0AAV2H253</accession>
<feature type="domain" description="B30.2/SPRY" evidence="5">
    <location>
        <begin position="4"/>
        <end position="199"/>
    </location>
</feature>
<comment type="caution">
    <text evidence="7">The sequence shown here is derived from an EMBL/GenBank/DDBJ whole genome shotgun (WGS) entry which is preliminary data.</text>
</comment>
<dbReference type="InterPro" id="IPR050672">
    <property type="entry name" value="FBXO45-Fsn/SPSB_families"/>
</dbReference>
<reference evidence="7 8" key="1">
    <citation type="submission" date="2024-04" db="EMBL/GenBank/DDBJ databases">
        <authorList>
            <consortium name="Genoscope - CEA"/>
            <person name="William W."/>
        </authorList>
    </citation>
    <scope>NUCLEOTIDE SEQUENCE [LARGE SCALE GENOMIC DNA]</scope>
</reference>
<dbReference type="InterPro" id="IPR003877">
    <property type="entry name" value="SPRY_dom"/>
</dbReference>
<dbReference type="Pfam" id="PF00622">
    <property type="entry name" value="SPRY"/>
    <property type="match status" value="1"/>
</dbReference>
<dbReference type="InterPro" id="IPR013320">
    <property type="entry name" value="ConA-like_dom_sf"/>
</dbReference>
<evidence type="ECO:0000256" key="2">
    <source>
        <dbReference type="ARBA" id="ARBA00010910"/>
    </source>
</evidence>
<protein>
    <recommendedName>
        <fullName evidence="3">SPRY domain-containing SOCS box protein 3</fullName>
    </recommendedName>
</protein>
<dbReference type="GO" id="GO:0043161">
    <property type="term" value="P:proteasome-mediated ubiquitin-dependent protein catabolic process"/>
    <property type="evidence" value="ECO:0007669"/>
    <property type="project" value="TreeGrafter"/>
</dbReference>
<comment type="similarity">
    <text evidence="2">Belongs to the SPSB family.</text>
</comment>
<dbReference type="PANTHER" id="PTHR12245:SF16">
    <property type="entry name" value="SPRY DOMAIN-CONTAINING SOCS BOX PROTEIN 3-LIKE"/>
    <property type="match status" value="1"/>
</dbReference>
<keyword evidence="4" id="KW-0539">Nucleus</keyword>
<evidence type="ECO:0000259" key="5">
    <source>
        <dbReference type="PROSITE" id="PS50188"/>
    </source>
</evidence>
<dbReference type="InterPro" id="IPR043136">
    <property type="entry name" value="B30.2/SPRY_sf"/>
</dbReference>
<dbReference type="EMBL" id="CAXITT010000018">
    <property type="protein sequence ID" value="CAL1527466.1"/>
    <property type="molecule type" value="Genomic_DNA"/>
</dbReference>
<dbReference type="SMART" id="SM00449">
    <property type="entry name" value="SPRY"/>
    <property type="match status" value="1"/>
</dbReference>
<dbReference type="InterPro" id="IPR035754">
    <property type="entry name" value="SPRY_SPSB3"/>
</dbReference>
<organism evidence="7 8">
    <name type="scientific">Lymnaea stagnalis</name>
    <name type="common">Great pond snail</name>
    <name type="synonym">Helix stagnalis</name>
    <dbReference type="NCBI Taxonomy" id="6523"/>
    <lineage>
        <taxon>Eukaryota</taxon>
        <taxon>Metazoa</taxon>
        <taxon>Spiralia</taxon>
        <taxon>Lophotrochozoa</taxon>
        <taxon>Mollusca</taxon>
        <taxon>Gastropoda</taxon>
        <taxon>Heterobranchia</taxon>
        <taxon>Euthyneura</taxon>
        <taxon>Panpulmonata</taxon>
        <taxon>Hygrophila</taxon>
        <taxon>Lymnaeoidea</taxon>
        <taxon>Lymnaeidae</taxon>
        <taxon>Lymnaea</taxon>
    </lineage>
</organism>
<dbReference type="Gene3D" id="2.60.120.920">
    <property type="match status" value="1"/>
</dbReference>
<evidence type="ECO:0000256" key="4">
    <source>
        <dbReference type="ARBA" id="ARBA00023242"/>
    </source>
</evidence>
<dbReference type="GO" id="GO:0019005">
    <property type="term" value="C:SCF ubiquitin ligase complex"/>
    <property type="evidence" value="ECO:0007669"/>
    <property type="project" value="TreeGrafter"/>
</dbReference>
<evidence type="ECO:0000259" key="6">
    <source>
        <dbReference type="PROSITE" id="PS50225"/>
    </source>
</evidence>
<dbReference type="FunFam" id="2.60.120.920:FF:000079">
    <property type="entry name" value="Predicted protein"/>
    <property type="match status" value="1"/>
</dbReference>
<dbReference type="GO" id="GO:0005634">
    <property type="term" value="C:nucleus"/>
    <property type="evidence" value="ECO:0007669"/>
    <property type="project" value="UniProtKB-SubCell"/>
</dbReference>
<feature type="domain" description="SOCS box" evidence="6">
    <location>
        <begin position="189"/>
        <end position="236"/>
    </location>
</feature>
<gene>
    <name evidence="7" type="ORF">GSLYS_00001643001</name>
</gene>
<dbReference type="InterPro" id="IPR001496">
    <property type="entry name" value="SOCS_box"/>
</dbReference>
<dbReference type="PROSITE" id="PS50188">
    <property type="entry name" value="B302_SPRY"/>
    <property type="match status" value="1"/>
</dbReference>
<proteinExistence type="inferred from homology"/>
<comment type="subcellular location">
    <subcellularLocation>
        <location evidence="1">Nucleus</location>
    </subcellularLocation>
</comment>
<dbReference type="InterPro" id="IPR001870">
    <property type="entry name" value="B30.2/SPRY"/>
</dbReference>
<dbReference type="CDD" id="cd12876">
    <property type="entry name" value="SPRY_SOCS3"/>
    <property type="match status" value="1"/>
</dbReference>
<evidence type="ECO:0000256" key="3">
    <source>
        <dbReference type="ARBA" id="ARBA00014684"/>
    </source>
</evidence>
<dbReference type="PANTHER" id="PTHR12245">
    <property type="entry name" value="SPRY DOMAIN CONTAINING SOCS BOX PROTEIN"/>
    <property type="match status" value="1"/>
</dbReference>